<reference evidence="2" key="1">
    <citation type="submission" date="2015-12" db="EMBL/GenBank/DDBJ databases">
        <authorList>
            <person name="Tarr C.L."/>
            <person name="Gladney L.M."/>
        </authorList>
    </citation>
    <scope>NUCLEOTIDE SEQUENCE [LARGE SCALE GENOMIC DNA]</scope>
    <source>
        <strain evidence="2">2756-81</strain>
    </source>
</reference>
<dbReference type="EMBL" id="LOMK01000001">
    <property type="protein sequence ID" value="KYN24913.1"/>
    <property type="molecule type" value="Genomic_DNA"/>
</dbReference>
<comment type="caution">
    <text evidence="1">The sequence shown here is derived from an EMBL/GenBank/DDBJ whole genome shotgun (WGS) entry which is preliminary data.</text>
</comment>
<sequence>MQNKKLQQSLKDITESINSEIKHENPHFDCMTSDDLMFYFNSYTLGMYAVVDRVMVEDCISIASTLSEKAQIVDFVVGMLNKAYSEHNIYQSILFTNYESAVNSFTLTEHRFAQLVVEMCSDTRFVEPNPQLYSVLSVVVNHFAEDFIEPLHVQLLEEAKLVCLTKMFLAIQEQKQDLKLVS</sequence>
<proteinExistence type="predicted"/>
<protein>
    <submittedName>
        <fullName evidence="1">Uncharacterized protein</fullName>
    </submittedName>
</protein>
<organism evidence="1 2">
    <name type="scientific">Vibrio cidicii</name>
    <dbReference type="NCBI Taxonomy" id="1763883"/>
    <lineage>
        <taxon>Bacteria</taxon>
        <taxon>Pseudomonadati</taxon>
        <taxon>Pseudomonadota</taxon>
        <taxon>Gammaproteobacteria</taxon>
        <taxon>Vibrionales</taxon>
        <taxon>Vibrionaceae</taxon>
        <taxon>Vibrio</taxon>
    </lineage>
</organism>
<evidence type="ECO:0000313" key="2">
    <source>
        <dbReference type="Proteomes" id="UP000075349"/>
    </source>
</evidence>
<accession>A0A151JH55</accession>
<gene>
    <name evidence="1" type="ORF">AUQ44_03525</name>
</gene>
<dbReference type="Proteomes" id="UP000075349">
    <property type="component" value="Unassembled WGS sequence"/>
</dbReference>
<name>A0A151JH55_9VIBR</name>
<dbReference type="AlphaFoldDB" id="A0A151JH55"/>
<evidence type="ECO:0000313" key="1">
    <source>
        <dbReference type="EMBL" id="KYN24913.1"/>
    </source>
</evidence>